<organism evidence="2">
    <name type="scientific">Microbacterium sp. A8/3-1</name>
    <dbReference type="NCBI Taxonomy" id="3160749"/>
    <lineage>
        <taxon>Bacteria</taxon>
        <taxon>Bacillati</taxon>
        <taxon>Actinomycetota</taxon>
        <taxon>Actinomycetes</taxon>
        <taxon>Micrococcales</taxon>
        <taxon>Microbacteriaceae</taxon>
        <taxon>Microbacterium</taxon>
    </lineage>
</organism>
<feature type="transmembrane region" description="Helical" evidence="1">
    <location>
        <begin position="68"/>
        <end position="88"/>
    </location>
</feature>
<feature type="transmembrane region" description="Helical" evidence="1">
    <location>
        <begin position="108"/>
        <end position="129"/>
    </location>
</feature>
<evidence type="ECO:0008006" key="3">
    <source>
        <dbReference type="Google" id="ProtNLM"/>
    </source>
</evidence>
<keyword evidence="1" id="KW-1133">Transmembrane helix</keyword>
<proteinExistence type="predicted"/>
<protein>
    <recommendedName>
        <fullName evidence="3">DUF1707 domain-containing protein</fullName>
    </recommendedName>
</protein>
<evidence type="ECO:0000313" key="2">
    <source>
        <dbReference type="EMBL" id="XBX78328.1"/>
    </source>
</evidence>
<name>A0AAU7VW66_9MICO</name>
<keyword evidence="1" id="KW-0812">Transmembrane</keyword>
<evidence type="ECO:0000256" key="1">
    <source>
        <dbReference type="SAM" id="Phobius"/>
    </source>
</evidence>
<dbReference type="RefSeq" id="WP_350351601.1">
    <property type="nucleotide sequence ID" value="NZ_CP158357.1"/>
</dbReference>
<accession>A0AAU7VW66</accession>
<gene>
    <name evidence="2" type="ORF">ABS642_20880</name>
</gene>
<reference evidence="2" key="1">
    <citation type="submission" date="2024-06" db="EMBL/GenBank/DDBJ databases">
        <title>Draft genome sequence of Microbacterium sp. strain A8/3-1, isolated from Oxytropis tragacanthoides Fisch. ex DC. Root nodules in the Altai region of Russia.</title>
        <authorList>
            <person name="Sazanova A."/>
            <person name="Guro P."/>
            <person name="Kuznetsova I."/>
            <person name="Belimov A."/>
            <person name="Safronova V."/>
        </authorList>
    </citation>
    <scope>NUCLEOTIDE SEQUENCE</scope>
    <source>
        <strain evidence="2">A8/3-1</strain>
    </source>
</reference>
<dbReference type="Pfam" id="PF22564">
    <property type="entry name" value="HAAS"/>
    <property type="match status" value="1"/>
</dbReference>
<sequence length="142" mass="15821">MSGTRDDDYGTALEDELGLRDVPRDEVDLIVREVRSHLAESGEDPLETFGSPEHYADQFAPRSWTRRMLWLLVALAGLLGAGAGWLILSGVFGLMDPSMQLWGWAPSIRLTLGTFCLVGLVALLTFMVTESRRRQASWKLRG</sequence>
<dbReference type="EMBL" id="CP158357">
    <property type="protein sequence ID" value="XBX78328.1"/>
    <property type="molecule type" value="Genomic_DNA"/>
</dbReference>
<dbReference type="AlphaFoldDB" id="A0AAU7VW66"/>
<keyword evidence="1" id="KW-0472">Membrane</keyword>